<gene>
    <name evidence="1" type="ORF">BDN72DRAFT_747929</name>
</gene>
<evidence type="ECO:0000313" key="2">
    <source>
        <dbReference type="Proteomes" id="UP000308600"/>
    </source>
</evidence>
<keyword evidence="2" id="KW-1185">Reference proteome</keyword>
<feature type="non-terminal residue" evidence="1">
    <location>
        <position position="1"/>
    </location>
</feature>
<accession>A0ACD3AZ88</accession>
<dbReference type="Proteomes" id="UP000308600">
    <property type="component" value="Unassembled WGS sequence"/>
</dbReference>
<organism evidence="1 2">
    <name type="scientific">Pluteus cervinus</name>
    <dbReference type="NCBI Taxonomy" id="181527"/>
    <lineage>
        <taxon>Eukaryota</taxon>
        <taxon>Fungi</taxon>
        <taxon>Dikarya</taxon>
        <taxon>Basidiomycota</taxon>
        <taxon>Agaricomycotina</taxon>
        <taxon>Agaricomycetes</taxon>
        <taxon>Agaricomycetidae</taxon>
        <taxon>Agaricales</taxon>
        <taxon>Pluteineae</taxon>
        <taxon>Pluteaceae</taxon>
        <taxon>Pluteus</taxon>
    </lineage>
</organism>
<evidence type="ECO:0000313" key="1">
    <source>
        <dbReference type="EMBL" id="TFK71091.1"/>
    </source>
</evidence>
<proteinExistence type="predicted"/>
<name>A0ACD3AZ88_9AGAR</name>
<dbReference type="EMBL" id="ML208303">
    <property type="protein sequence ID" value="TFK71091.1"/>
    <property type="molecule type" value="Genomic_DNA"/>
</dbReference>
<feature type="non-terminal residue" evidence="1">
    <location>
        <position position="78"/>
    </location>
</feature>
<reference evidence="1 2" key="1">
    <citation type="journal article" date="2019" name="Nat. Ecol. Evol.">
        <title>Megaphylogeny resolves global patterns of mushroom evolution.</title>
        <authorList>
            <person name="Varga T."/>
            <person name="Krizsan K."/>
            <person name="Foldi C."/>
            <person name="Dima B."/>
            <person name="Sanchez-Garcia M."/>
            <person name="Sanchez-Ramirez S."/>
            <person name="Szollosi G.J."/>
            <person name="Szarkandi J.G."/>
            <person name="Papp V."/>
            <person name="Albert L."/>
            <person name="Andreopoulos W."/>
            <person name="Angelini C."/>
            <person name="Antonin V."/>
            <person name="Barry K.W."/>
            <person name="Bougher N.L."/>
            <person name="Buchanan P."/>
            <person name="Buyck B."/>
            <person name="Bense V."/>
            <person name="Catcheside P."/>
            <person name="Chovatia M."/>
            <person name="Cooper J."/>
            <person name="Damon W."/>
            <person name="Desjardin D."/>
            <person name="Finy P."/>
            <person name="Geml J."/>
            <person name="Haridas S."/>
            <person name="Hughes K."/>
            <person name="Justo A."/>
            <person name="Karasinski D."/>
            <person name="Kautmanova I."/>
            <person name="Kiss B."/>
            <person name="Kocsube S."/>
            <person name="Kotiranta H."/>
            <person name="LaButti K.M."/>
            <person name="Lechner B.E."/>
            <person name="Liimatainen K."/>
            <person name="Lipzen A."/>
            <person name="Lukacs Z."/>
            <person name="Mihaltcheva S."/>
            <person name="Morgado L.N."/>
            <person name="Niskanen T."/>
            <person name="Noordeloos M.E."/>
            <person name="Ohm R.A."/>
            <person name="Ortiz-Santana B."/>
            <person name="Ovrebo C."/>
            <person name="Racz N."/>
            <person name="Riley R."/>
            <person name="Savchenko A."/>
            <person name="Shiryaev A."/>
            <person name="Soop K."/>
            <person name="Spirin V."/>
            <person name="Szebenyi C."/>
            <person name="Tomsovsky M."/>
            <person name="Tulloss R.E."/>
            <person name="Uehling J."/>
            <person name="Grigoriev I.V."/>
            <person name="Vagvolgyi C."/>
            <person name="Papp T."/>
            <person name="Martin F.M."/>
            <person name="Miettinen O."/>
            <person name="Hibbett D.S."/>
            <person name="Nagy L.G."/>
        </authorList>
    </citation>
    <scope>NUCLEOTIDE SEQUENCE [LARGE SCALE GENOMIC DNA]</scope>
    <source>
        <strain evidence="1 2">NL-1719</strain>
    </source>
</reference>
<protein>
    <submittedName>
        <fullName evidence="1">Uncharacterized protein</fullName>
    </submittedName>
</protein>
<sequence length="78" mass="9125">DAVLHVAHVAQQHLDGYNEAVQHAWTCKRRFDKRVDARKPGEVVFSIGDLVQVYRNDLDYTFKTEQKLLPKWSPPHRV</sequence>